<evidence type="ECO:0000313" key="3">
    <source>
        <dbReference type="Proteomes" id="UP000066284"/>
    </source>
</evidence>
<dbReference type="SMART" id="SM00028">
    <property type="entry name" value="TPR"/>
    <property type="match status" value="2"/>
</dbReference>
<dbReference type="InterPro" id="IPR019734">
    <property type="entry name" value="TPR_rpt"/>
</dbReference>
<proteinExistence type="predicted"/>
<feature type="repeat" description="TPR" evidence="1">
    <location>
        <begin position="70"/>
        <end position="103"/>
    </location>
</feature>
<dbReference type="KEGG" id="nio:NITINOP_1193"/>
<dbReference type="AlphaFoldDB" id="A0A0S4KSI4"/>
<keyword evidence="3" id="KW-1185">Reference proteome</keyword>
<dbReference type="InterPro" id="IPR011990">
    <property type="entry name" value="TPR-like_helical_dom_sf"/>
</dbReference>
<gene>
    <name evidence="2" type="ORF">NITINOP_1193</name>
</gene>
<dbReference type="EMBL" id="LN885086">
    <property type="protein sequence ID" value="CUQ66168.1"/>
    <property type="molecule type" value="Genomic_DNA"/>
</dbReference>
<dbReference type="Proteomes" id="UP000066284">
    <property type="component" value="Chromosome 1"/>
</dbReference>
<accession>A0A0S4KSI4</accession>
<evidence type="ECO:0000256" key="1">
    <source>
        <dbReference type="PROSITE-ProRule" id="PRU00339"/>
    </source>
</evidence>
<dbReference type="InterPro" id="IPR014162">
    <property type="entry name" value="CpoB_C"/>
</dbReference>
<dbReference type="Pfam" id="PF13424">
    <property type="entry name" value="TPR_12"/>
    <property type="match status" value="1"/>
</dbReference>
<keyword evidence="1" id="KW-0802">TPR repeat</keyword>
<dbReference type="Gene3D" id="1.25.40.10">
    <property type="entry name" value="Tetratricopeptide repeat domain"/>
    <property type="match status" value="1"/>
</dbReference>
<protein>
    <submittedName>
        <fullName evidence="2">Uncharacterized protein</fullName>
    </submittedName>
</protein>
<reference evidence="3" key="1">
    <citation type="submission" date="2015-09" db="EMBL/GenBank/DDBJ databases">
        <authorList>
            <person name="Daims H."/>
        </authorList>
    </citation>
    <scope>NUCLEOTIDE SEQUENCE [LARGE SCALE GENOMIC DNA]</scope>
</reference>
<name>A0A0S4KSI4_9BACT</name>
<dbReference type="RefSeq" id="WP_062484036.1">
    <property type="nucleotide sequence ID" value="NZ_LN885086.1"/>
</dbReference>
<dbReference type="NCBIfam" id="TIGR02795">
    <property type="entry name" value="tol_pal_ybgF"/>
    <property type="match status" value="1"/>
</dbReference>
<sequence length="164" mass="18764">MAQTMIAIFLLFSIILSTADESLGASGQMRDTSRRLYDRVMEEFKQRDYEAALAGFRFFIELHGQSSLAANAQYWIGECQFRMRRYKDALDSFYNVLMYYPLSPKLPASTLKLGQIYAKLGDHEKARMMFDRVIDQYPGSSEAELAQKAVETTIKSEQGPQESD</sequence>
<evidence type="ECO:0000313" key="2">
    <source>
        <dbReference type="EMBL" id="CUQ66168.1"/>
    </source>
</evidence>
<dbReference type="SUPFAM" id="SSF48452">
    <property type="entry name" value="TPR-like"/>
    <property type="match status" value="1"/>
</dbReference>
<feature type="repeat" description="TPR" evidence="1">
    <location>
        <begin position="107"/>
        <end position="140"/>
    </location>
</feature>
<organism evidence="2 3">
    <name type="scientific">Candidatus Nitrospira inopinata</name>
    <dbReference type="NCBI Taxonomy" id="1715989"/>
    <lineage>
        <taxon>Bacteria</taxon>
        <taxon>Pseudomonadati</taxon>
        <taxon>Nitrospirota</taxon>
        <taxon>Nitrospiria</taxon>
        <taxon>Nitrospirales</taxon>
        <taxon>Nitrospiraceae</taxon>
        <taxon>Nitrospira</taxon>
    </lineage>
</organism>
<dbReference type="OrthoDB" id="13540at2"/>
<dbReference type="PROSITE" id="PS50005">
    <property type="entry name" value="TPR"/>
    <property type="match status" value="2"/>
</dbReference>
<dbReference type="STRING" id="1715989.NITINOP_1193"/>